<evidence type="ECO:0000313" key="1">
    <source>
        <dbReference type="EMBL" id="ETV67221.1"/>
    </source>
</evidence>
<gene>
    <name evidence="1" type="ORF">H257_16595</name>
</gene>
<dbReference type="GeneID" id="20818591"/>
<dbReference type="AlphaFoldDB" id="W4FK36"/>
<dbReference type="RefSeq" id="XP_009843386.1">
    <property type="nucleotide sequence ID" value="XM_009845084.1"/>
</dbReference>
<reference evidence="1" key="1">
    <citation type="submission" date="2013-12" db="EMBL/GenBank/DDBJ databases">
        <title>The Genome Sequence of Aphanomyces astaci APO3.</title>
        <authorList>
            <consortium name="The Broad Institute Genomics Platform"/>
            <person name="Russ C."/>
            <person name="Tyler B."/>
            <person name="van West P."/>
            <person name="Dieguez-Uribeondo J."/>
            <person name="Young S.K."/>
            <person name="Zeng Q."/>
            <person name="Gargeya S."/>
            <person name="Fitzgerald M."/>
            <person name="Abouelleil A."/>
            <person name="Alvarado L."/>
            <person name="Chapman S.B."/>
            <person name="Gainer-Dewar J."/>
            <person name="Goldberg J."/>
            <person name="Griggs A."/>
            <person name="Gujja S."/>
            <person name="Hansen M."/>
            <person name="Howarth C."/>
            <person name="Imamovic A."/>
            <person name="Ireland A."/>
            <person name="Larimer J."/>
            <person name="McCowan C."/>
            <person name="Murphy C."/>
            <person name="Pearson M."/>
            <person name="Poon T.W."/>
            <person name="Priest M."/>
            <person name="Roberts A."/>
            <person name="Saif S."/>
            <person name="Shea T."/>
            <person name="Sykes S."/>
            <person name="Wortman J."/>
            <person name="Nusbaum C."/>
            <person name="Birren B."/>
        </authorList>
    </citation>
    <scope>NUCLEOTIDE SEQUENCE [LARGE SCALE GENOMIC DNA]</scope>
    <source>
        <strain evidence="1">APO3</strain>
    </source>
</reference>
<protein>
    <submittedName>
        <fullName evidence="1">Uncharacterized protein</fullName>
    </submittedName>
</protein>
<dbReference type="VEuPathDB" id="FungiDB:H257_16595"/>
<dbReference type="OrthoDB" id="430476at2759"/>
<dbReference type="EMBL" id="KI913201">
    <property type="protein sequence ID" value="ETV67221.1"/>
    <property type="molecule type" value="Genomic_DNA"/>
</dbReference>
<accession>W4FK36</accession>
<sequence length="42" mass="4671">MMIADILTKAIPREQFETLRSKLGIEDGTTHSVNMDHDLSGV</sequence>
<organism evidence="1">
    <name type="scientific">Aphanomyces astaci</name>
    <name type="common">Crayfish plague agent</name>
    <dbReference type="NCBI Taxonomy" id="112090"/>
    <lineage>
        <taxon>Eukaryota</taxon>
        <taxon>Sar</taxon>
        <taxon>Stramenopiles</taxon>
        <taxon>Oomycota</taxon>
        <taxon>Saprolegniomycetes</taxon>
        <taxon>Saprolegniales</taxon>
        <taxon>Verrucalvaceae</taxon>
        <taxon>Aphanomyces</taxon>
    </lineage>
</organism>
<proteinExistence type="predicted"/>
<name>W4FK36_APHAT</name>